<organism evidence="9 10">
    <name type="scientific">Dyadobacter beijingensis</name>
    <dbReference type="NCBI Taxonomy" id="365489"/>
    <lineage>
        <taxon>Bacteria</taxon>
        <taxon>Pseudomonadati</taxon>
        <taxon>Bacteroidota</taxon>
        <taxon>Cytophagia</taxon>
        <taxon>Cytophagales</taxon>
        <taxon>Spirosomataceae</taxon>
        <taxon>Dyadobacter</taxon>
    </lineage>
</organism>
<protein>
    <submittedName>
        <fullName evidence="9">Membrane protein</fullName>
    </submittedName>
</protein>
<keyword evidence="4" id="KW-0472">Membrane</keyword>
<reference evidence="10" key="1">
    <citation type="journal article" date="2019" name="Int. J. Syst. Evol. Microbiol.">
        <title>The Global Catalogue of Microorganisms (GCM) 10K type strain sequencing project: providing services to taxonomists for standard genome sequencing and annotation.</title>
        <authorList>
            <consortium name="The Broad Institute Genomics Platform"/>
            <consortium name="The Broad Institute Genome Sequencing Center for Infectious Disease"/>
            <person name="Wu L."/>
            <person name="Ma J."/>
        </authorList>
    </citation>
    <scope>NUCLEOTIDE SEQUENCE [LARGE SCALE GENOMIC DNA]</scope>
    <source>
        <strain evidence="10">CGMCC 1.6375</strain>
    </source>
</reference>
<dbReference type="CDD" id="cd08977">
    <property type="entry name" value="SusD"/>
    <property type="match status" value="1"/>
</dbReference>
<evidence type="ECO:0000256" key="3">
    <source>
        <dbReference type="ARBA" id="ARBA00022729"/>
    </source>
</evidence>
<feature type="domain" description="RagB/SusD" evidence="7">
    <location>
        <begin position="321"/>
        <end position="596"/>
    </location>
</feature>
<feature type="chain" id="PRO_5046616091" evidence="6">
    <location>
        <begin position="22"/>
        <end position="597"/>
    </location>
</feature>
<evidence type="ECO:0000259" key="8">
    <source>
        <dbReference type="Pfam" id="PF14322"/>
    </source>
</evidence>
<feature type="signal peptide" evidence="6">
    <location>
        <begin position="1"/>
        <end position="21"/>
    </location>
</feature>
<evidence type="ECO:0000256" key="1">
    <source>
        <dbReference type="ARBA" id="ARBA00004442"/>
    </source>
</evidence>
<proteinExistence type="inferred from homology"/>
<keyword evidence="3 6" id="KW-0732">Signal</keyword>
<evidence type="ECO:0000313" key="9">
    <source>
        <dbReference type="EMBL" id="GGM90310.1"/>
    </source>
</evidence>
<comment type="caution">
    <text evidence="9">The sequence shown here is derived from an EMBL/GenBank/DDBJ whole genome shotgun (WGS) entry which is preliminary data.</text>
</comment>
<evidence type="ECO:0000256" key="2">
    <source>
        <dbReference type="ARBA" id="ARBA00006275"/>
    </source>
</evidence>
<name>A0ABQ2HTF0_9BACT</name>
<gene>
    <name evidence="9" type="ORF">GCM10010967_24070</name>
</gene>
<evidence type="ECO:0000259" key="7">
    <source>
        <dbReference type="Pfam" id="PF07980"/>
    </source>
</evidence>
<dbReference type="RefSeq" id="WP_019943647.1">
    <property type="nucleotide sequence ID" value="NZ_BMLI01000001.1"/>
</dbReference>
<evidence type="ECO:0000256" key="6">
    <source>
        <dbReference type="SAM" id="SignalP"/>
    </source>
</evidence>
<dbReference type="InterPro" id="IPR012944">
    <property type="entry name" value="SusD_RagB_dom"/>
</dbReference>
<sequence>MKKTLCAWAMIAMLLPLNSCNDDFLDKQPLNEYSGNAVWNDLALMQTFVNNIYNNLPHGFTELMMASLSDEAILTFDGGSSNVTKSLITPSDYSVFDPNFGLSGVHPRAWKMSWDWVYKSVRACNLFLEEVEKHSYEDQALKNRLTGEVYFLRAYHYHNLVLMYGGVPIIKKAYGLNEDPLASRNSFEESIQFIIEDCDKAAALLPQAYGAADKGRATKGAALALKSRILLYAASDLYHNQASWAPGYAHPELIGYVGGDRAGRWRKAKEAAKAVIDLNAYDLFKKEPTAADPVAKNYEGIFLSKETSEDIFVRFFIQNSGEGYNPGRYNNPNGYFGYGGNTPTSQLVDEFQMKDGTAFDWNNPVHKADPYANREPRFYANILFEGAKWQTRQIGAQTLDPVGVIQVGYYEQADGSFTGGLDTRNSTFAAKEDGTYTGYYLRKFIDPAVNTQFFKQDLPWRFIRYAEVLLNYAEACIELGETAEAQKYLNMIRRRAGLPAIISSGQALREQLRHERKIELMYEDQRYFDIRRWMIAPKVLSSNALGVDIRYKKGKVKPEFSFVSVRDRNWKDRSYFLPIKLDEMNRNNLLVQNPLYQ</sequence>
<dbReference type="EMBL" id="BMLI01000001">
    <property type="protein sequence ID" value="GGM90310.1"/>
    <property type="molecule type" value="Genomic_DNA"/>
</dbReference>
<dbReference type="Pfam" id="PF14322">
    <property type="entry name" value="SusD-like_3"/>
    <property type="match status" value="1"/>
</dbReference>
<dbReference type="Pfam" id="PF07980">
    <property type="entry name" value="SusD_RagB"/>
    <property type="match status" value="1"/>
</dbReference>
<feature type="domain" description="SusD-like N-terminal" evidence="8">
    <location>
        <begin position="107"/>
        <end position="231"/>
    </location>
</feature>
<dbReference type="Gene3D" id="1.25.40.390">
    <property type="match status" value="1"/>
</dbReference>
<comment type="subcellular location">
    <subcellularLocation>
        <location evidence="1">Cell outer membrane</location>
    </subcellularLocation>
</comment>
<keyword evidence="10" id="KW-1185">Reference proteome</keyword>
<keyword evidence="5" id="KW-0998">Cell outer membrane</keyword>
<comment type="similarity">
    <text evidence="2">Belongs to the SusD family.</text>
</comment>
<accession>A0ABQ2HTF0</accession>
<dbReference type="InterPro" id="IPR011990">
    <property type="entry name" value="TPR-like_helical_dom_sf"/>
</dbReference>
<dbReference type="Proteomes" id="UP000632339">
    <property type="component" value="Unassembled WGS sequence"/>
</dbReference>
<dbReference type="InterPro" id="IPR033985">
    <property type="entry name" value="SusD-like_N"/>
</dbReference>
<evidence type="ECO:0000313" key="10">
    <source>
        <dbReference type="Proteomes" id="UP000632339"/>
    </source>
</evidence>
<evidence type="ECO:0000256" key="5">
    <source>
        <dbReference type="ARBA" id="ARBA00023237"/>
    </source>
</evidence>
<dbReference type="SUPFAM" id="SSF48452">
    <property type="entry name" value="TPR-like"/>
    <property type="match status" value="1"/>
</dbReference>
<evidence type="ECO:0000256" key="4">
    <source>
        <dbReference type="ARBA" id="ARBA00023136"/>
    </source>
</evidence>